<protein>
    <recommendedName>
        <fullName evidence="1">DUF4097 domain-containing protein</fullName>
    </recommendedName>
</protein>
<evidence type="ECO:0000313" key="3">
    <source>
        <dbReference type="Proteomes" id="UP000656813"/>
    </source>
</evidence>
<keyword evidence="3" id="KW-1185">Reference proteome</keyword>
<sequence>MTKLKIKKLSWVATLLIVVGVIGCLLTFHQTNKTHAVAETKMITENRYTSVEFQTDNATVEVVPTTGSKAKIELTGKETEANNYQLTTEIKGSTLMIHLKSKWHFQLINISDIFTKLNLKVSLPKKQYNALHINNNNGRVHLENMEAKDLKASTDNGVIELNNIQSKQVNVSSSNGKIIMANVEGAIEGKTDNGKISLKTHDIDRPITLDSDNGHIDIITEKKPTNVRFDVHVDNGHINLLNLYKDDAVVGKGKNLIKLSTDNGSITISKAKGQ</sequence>
<dbReference type="AlphaFoldDB" id="A0A8J3EK01"/>
<dbReference type="Pfam" id="PF13349">
    <property type="entry name" value="DUF4097"/>
    <property type="match status" value="1"/>
</dbReference>
<reference evidence="2" key="1">
    <citation type="journal article" date="2014" name="Int. J. Syst. Evol. Microbiol.">
        <title>Complete genome sequence of Corynebacterium casei LMG S-19264T (=DSM 44701T), isolated from a smear-ripened cheese.</title>
        <authorList>
            <consortium name="US DOE Joint Genome Institute (JGI-PGF)"/>
            <person name="Walter F."/>
            <person name="Albersmeier A."/>
            <person name="Kalinowski J."/>
            <person name="Ruckert C."/>
        </authorList>
    </citation>
    <scope>NUCLEOTIDE SEQUENCE</scope>
    <source>
        <strain evidence="2">CGMCC 1.12777</strain>
    </source>
</reference>
<dbReference type="InterPro" id="IPR025164">
    <property type="entry name" value="Toastrack_DUF4097"/>
</dbReference>
<dbReference type="RefSeq" id="WP_188494988.1">
    <property type="nucleotide sequence ID" value="NZ_BMFV01000001.1"/>
</dbReference>
<dbReference type="PROSITE" id="PS51257">
    <property type="entry name" value="PROKAR_LIPOPROTEIN"/>
    <property type="match status" value="1"/>
</dbReference>
<dbReference type="EMBL" id="BMFV01000001">
    <property type="protein sequence ID" value="GGH73608.1"/>
    <property type="molecule type" value="Genomic_DNA"/>
</dbReference>
<gene>
    <name evidence="2" type="ORF">GCM10007096_01000</name>
</gene>
<reference evidence="2" key="2">
    <citation type="submission" date="2020-09" db="EMBL/GenBank/DDBJ databases">
        <authorList>
            <person name="Sun Q."/>
            <person name="Zhou Y."/>
        </authorList>
    </citation>
    <scope>NUCLEOTIDE SEQUENCE</scope>
    <source>
        <strain evidence="2">CGMCC 1.12777</strain>
    </source>
</reference>
<comment type="caution">
    <text evidence="2">The sequence shown here is derived from an EMBL/GenBank/DDBJ whole genome shotgun (WGS) entry which is preliminary data.</text>
</comment>
<evidence type="ECO:0000313" key="2">
    <source>
        <dbReference type="EMBL" id="GGH73608.1"/>
    </source>
</evidence>
<name>A0A8J3EK01_9BACL</name>
<feature type="domain" description="DUF4097" evidence="1">
    <location>
        <begin position="131"/>
        <end position="268"/>
    </location>
</feature>
<evidence type="ECO:0000259" key="1">
    <source>
        <dbReference type="Pfam" id="PF13349"/>
    </source>
</evidence>
<proteinExistence type="predicted"/>
<accession>A0A8J3EK01</accession>
<dbReference type="Gene3D" id="2.160.20.120">
    <property type="match status" value="1"/>
</dbReference>
<organism evidence="2 3">
    <name type="scientific">Pullulanibacillus pueri</name>
    <dbReference type="NCBI Taxonomy" id="1437324"/>
    <lineage>
        <taxon>Bacteria</taxon>
        <taxon>Bacillati</taxon>
        <taxon>Bacillota</taxon>
        <taxon>Bacilli</taxon>
        <taxon>Bacillales</taxon>
        <taxon>Sporolactobacillaceae</taxon>
        <taxon>Pullulanibacillus</taxon>
    </lineage>
</organism>
<dbReference type="Proteomes" id="UP000656813">
    <property type="component" value="Unassembled WGS sequence"/>
</dbReference>